<protein>
    <submittedName>
        <fullName evidence="10">Murein L,D-transpeptidase YafK</fullName>
    </submittedName>
</protein>
<keyword evidence="6 7" id="KW-0961">Cell wall biogenesis/degradation</keyword>
<sequence length="162" mass="18132">MPTRRFACMITLFASTMTAQAGEVDLVRVDKSERRLELLSGDKVVRSYAMVLGANPMGHKAMEGDERTPEGRYLLDWCNPESGYFRSIHISYPNVDDVAAAKRAGVEPGGMIMIHGQPNGYGWWSWLIQMFDWTNGCIAVTDEDMAEIWQMVANGTPIEINP</sequence>
<evidence type="ECO:0000256" key="8">
    <source>
        <dbReference type="SAM" id="SignalP"/>
    </source>
</evidence>
<reference evidence="10 11" key="1">
    <citation type="submission" date="2020-08" db="EMBL/GenBank/DDBJ databases">
        <title>Genomic Encyclopedia of Type Strains, Phase IV (KMG-IV): sequencing the most valuable type-strain genomes for metagenomic binning, comparative biology and taxonomic classification.</title>
        <authorList>
            <person name="Goeker M."/>
        </authorList>
    </citation>
    <scope>NUCLEOTIDE SEQUENCE [LARGE SCALE GENOMIC DNA]</scope>
    <source>
        <strain evidence="10 11">DSM 17455</strain>
    </source>
</reference>
<keyword evidence="8" id="KW-0732">Signal</keyword>
<feature type="signal peptide" evidence="8">
    <location>
        <begin position="1"/>
        <end position="21"/>
    </location>
</feature>
<evidence type="ECO:0000256" key="5">
    <source>
        <dbReference type="ARBA" id="ARBA00022984"/>
    </source>
</evidence>
<dbReference type="CDD" id="cd16913">
    <property type="entry name" value="YkuD_like"/>
    <property type="match status" value="1"/>
</dbReference>
<comment type="similarity">
    <text evidence="2">Belongs to the YkuD family.</text>
</comment>
<evidence type="ECO:0000313" key="11">
    <source>
        <dbReference type="Proteomes" id="UP000587524"/>
    </source>
</evidence>
<feature type="domain" description="L,D-TPase catalytic" evidence="9">
    <location>
        <begin position="25"/>
        <end position="161"/>
    </location>
</feature>
<keyword evidence="4 7" id="KW-0133">Cell shape</keyword>
<dbReference type="InterPro" id="IPR038063">
    <property type="entry name" value="Transpep_catalytic_dom"/>
</dbReference>
<gene>
    <name evidence="10" type="ORF">HNQ97_004539</name>
</gene>
<feature type="chain" id="PRO_5045714274" evidence="8">
    <location>
        <begin position="22"/>
        <end position="162"/>
    </location>
</feature>
<dbReference type="Gene3D" id="2.40.440.10">
    <property type="entry name" value="L,D-transpeptidase catalytic domain-like"/>
    <property type="match status" value="1"/>
</dbReference>
<evidence type="ECO:0000313" key="10">
    <source>
        <dbReference type="EMBL" id="MBA9022523.1"/>
    </source>
</evidence>
<feature type="active site" description="Proton donor/acceptor" evidence="7">
    <location>
        <position position="115"/>
    </location>
</feature>
<keyword evidence="5 7" id="KW-0573">Peptidoglycan synthesis</keyword>
<dbReference type="SUPFAM" id="SSF141523">
    <property type="entry name" value="L,D-transpeptidase catalytic domain-like"/>
    <property type="match status" value="1"/>
</dbReference>
<organism evidence="10 11">
    <name type="scientific">Aminobacter ciceronei</name>
    <dbReference type="NCBI Taxonomy" id="150723"/>
    <lineage>
        <taxon>Bacteria</taxon>
        <taxon>Pseudomonadati</taxon>
        <taxon>Pseudomonadota</taxon>
        <taxon>Alphaproteobacteria</taxon>
        <taxon>Hyphomicrobiales</taxon>
        <taxon>Phyllobacteriaceae</taxon>
        <taxon>Aminobacter</taxon>
    </lineage>
</organism>
<comment type="pathway">
    <text evidence="1 7">Cell wall biogenesis; peptidoglycan biosynthesis.</text>
</comment>
<evidence type="ECO:0000256" key="6">
    <source>
        <dbReference type="ARBA" id="ARBA00023316"/>
    </source>
</evidence>
<accession>A0ABR6CBW7</accession>
<evidence type="ECO:0000256" key="7">
    <source>
        <dbReference type="PROSITE-ProRule" id="PRU01373"/>
    </source>
</evidence>
<dbReference type="PANTHER" id="PTHR36699">
    <property type="entry name" value="LD-TRANSPEPTIDASE"/>
    <property type="match status" value="1"/>
</dbReference>
<keyword evidence="11" id="KW-1185">Reference proteome</keyword>
<evidence type="ECO:0000256" key="2">
    <source>
        <dbReference type="ARBA" id="ARBA00005992"/>
    </source>
</evidence>
<dbReference type="Pfam" id="PF03734">
    <property type="entry name" value="YkuD"/>
    <property type="match status" value="1"/>
</dbReference>
<comment type="caution">
    <text evidence="10">The sequence shown here is derived from an EMBL/GenBank/DDBJ whole genome shotgun (WGS) entry which is preliminary data.</text>
</comment>
<dbReference type="PROSITE" id="PS52029">
    <property type="entry name" value="LD_TPASE"/>
    <property type="match status" value="1"/>
</dbReference>
<dbReference type="InterPro" id="IPR005490">
    <property type="entry name" value="LD_TPept_cat_dom"/>
</dbReference>
<feature type="active site" description="Nucleophile" evidence="7">
    <location>
        <position position="137"/>
    </location>
</feature>
<name>A0ABR6CBW7_9HYPH</name>
<dbReference type="Proteomes" id="UP000587524">
    <property type="component" value="Unassembled WGS sequence"/>
</dbReference>
<dbReference type="PANTHER" id="PTHR36699:SF1">
    <property type="entry name" value="L,D-TRANSPEPTIDASE YAFK-RELATED"/>
    <property type="match status" value="1"/>
</dbReference>
<evidence type="ECO:0000259" key="9">
    <source>
        <dbReference type="PROSITE" id="PS52029"/>
    </source>
</evidence>
<dbReference type="RefSeq" id="WP_182575264.1">
    <property type="nucleotide sequence ID" value="NZ_JACJHZ010000024.1"/>
</dbReference>
<keyword evidence="3" id="KW-0808">Transferase</keyword>
<dbReference type="EMBL" id="JACJHZ010000024">
    <property type="protein sequence ID" value="MBA9022523.1"/>
    <property type="molecule type" value="Genomic_DNA"/>
</dbReference>
<evidence type="ECO:0000256" key="1">
    <source>
        <dbReference type="ARBA" id="ARBA00004752"/>
    </source>
</evidence>
<proteinExistence type="inferred from homology"/>
<evidence type="ECO:0000256" key="4">
    <source>
        <dbReference type="ARBA" id="ARBA00022960"/>
    </source>
</evidence>
<evidence type="ECO:0000256" key="3">
    <source>
        <dbReference type="ARBA" id="ARBA00022679"/>
    </source>
</evidence>